<evidence type="ECO:0000313" key="1">
    <source>
        <dbReference type="EMBL" id="GJD53371.1"/>
    </source>
</evidence>
<reference evidence="1" key="2">
    <citation type="submission" date="2021-08" db="EMBL/GenBank/DDBJ databases">
        <authorList>
            <person name="Tani A."/>
            <person name="Ola A."/>
            <person name="Ogura Y."/>
            <person name="Katsura K."/>
            <person name="Hayashi T."/>
        </authorList>
    </citation>
    <scope>NUCLEOTIDE SEQUENCE</scope>
    <source>
        <strain evidence="1">KCTC 52305</strain>
    </source>
</reference>
<dbReference type="EMBL" id="BPQH01000028">
    <property type="protein sequence ID" value="GJD53371.1"/>
    <property type="molecule type" value="Genomic_DNA"/>
</dbReference>
<dbReference type="RefSeq" id="WP_128562976.1">
    <property type="nucleotide sequence ID" value="NZ_BPQH01000028.1"/>
</dbReference>
<proteinExistence type="predicted"/>
<keyword evidence="2" id="KW-1185">Reference proteome</keyword>
<sequence length="126" mass="13807">MSPVDLDLSGVPLPLKSCLKPWFAVIEMTFDLRGSLLSDFVRSEARVEVAALRRWIVLTPSLAGAIEDALIASMSLAMALDRETCLEPARRGALGALAVLVEQLRWARPNKAAQDFGLLWWTSDVA</sequence>
<reference evidence="1" key="1">
    <citation type="journal article" date="2021" name="Front. Microbiol.">
        <title>Comprehensive Comparative Genomics and Phenotyping of Methylobacterium Species.</title>
        <authorList>
            <person name="Alessa O."/>
            <person name="Ogura Y."/>
            <person name="Fujitani Y."/>
            <person name="Takami H."/>
            <person name="Hayashi T."/>
            <person name="Sahin N."/>
            <person name="Tani A."/>
        </authorList>
    </citation>
    <scope>NUCLEOTIDE SEQUENCE</scope>
    <source>
        <strain evidence="1">KCTC 52305</strain>
    </source>
</reference>
<name>A0ABQ4R6Q8_9HYPH</name>
<dbReference type="Proteomes" id="UP001055167">
    <property type="component" value="Unassembled WGS sequence"/>
</dbReference>
<protein>
    <submittedName>
        <fullName evidence="1">Uncharacterized protein</fullName>
    </submittedName>
</protein>
<accession>A0ABQ4R6Q8</accession>
<comment type="caution">
    <text evidence="1">The sequence shown here is derived from an EMBL/GenBank/DDBJ whole genome shotgun (WGS) entry which is preliminary data.</text>
</comment>
<gene>
    <name evidence="1" type="ORF">OPKNFCMD_6146</name>
</gene>
<evidence type="ECO:0000313" key="2">
    <source>
        <dbReference type="Proteomes" id="UP001055167"/>
    </source>
</evidence>
<organism evidence="1 2">
    <name type="scientific">Methylobacterium crusticola</name>
    <dbReference type="NCBI Taxonomy" id="1697972"/>
    <lineage>
        <taxon>Bacteria</taxon>
        <taxon>Pseudomonadati</taxon>
        <taxon>Pseudomonadota</taxon>
        <taxon>Alphaproteobacteria</taxon>
        <taxon>Hyphomicrobiales</taxon>
        <taxon>Methylobacteriaceae</taxon>
        <taxon>Methylobacterium</taxon>
    </lineage>
</organism>